<dbReference type="Gene3D" id="3.40.50.720">
    <property type="entry name" value="NAD(P)-binding Rossmann-like Domain"/>
    <property type="match status" value="1"/>
</dbReference>
<evidence type="ECO:0000259" key="6">
    <source>
        <dbReference type="SMART" id="SM00829"/>
    </source>
</evidence>
<sequence length="333" mass="36310">MSITFDVFRGSPEGRVIADTVTKTLEHNEVFIETMASGICGTDEHFLKSNQVLGHEGVGFVRAVGPGVTSVKIGDRVGFGFTHSICSTCDNCVTDWDQCCRNVKQYGMNDFDNGSFSYGAVWDANCVFRIPDGLDFVHAAPLMCAAATVWTTLTRYGMRAADRVGIMGVGGLGHVAIKLAAALGYYVIVLSTSEMKRQEAMEFGASEYHVFRSGGAPPEGFRPIKHLLLCASGDVDYSSLLTLMDTPSTIYPLTATFELSKIPTLELCFKGIRIQGSLVASRNSIRTLLDFATKKNIAPTVRTFPLTIAGIEEAMNILREGKMRYRGVLVRNE</sequence>
<dbReference type="Proteomes" id="UP000637239">
    <property type="component" value="Chromosome 1"/>
</dbReference>
<feature type="domain" description="Enoyl reductase (ER)" evidence="6">
    <location>
        <begin position="10"/>
        <end position="329"/>
    </location>
</feature>
<dbReference type="GO" id="GO:0008270">
    <property type="term" value="F:zinc ion binding"/>
    <property type="evidence" value="ECO:0007669"/>
    <property type="project" value="InterPro"/>
</dbReference>
<comment type="similarity">
    <text evidence="5">Belongs to the zinc-containing alcohol dehydrogenase family.</text>
</comment>
<dbReference type="AlphaFoldDB" id="A0A7R7ZKM7"/>
<keyword evidence="3 5" id="KW-0862">Zinc</keyword>
<dbReference type="GO" id="GO:0016616">
    <property type="term" value="F:oxidoreductase activity, acting on the CH-OH group of donors, NAD or NADP as acceptor"/>
    <property type="evidence" value="ECO:0007669"/>
    <property type="project" value="InterPro"/>
</dbReference>
<dbReference type="SMART" id="SM00829">
    <property type="entry name" value="PKS_ER"/>
    <property type="match status" value="1"/>
</dbReference>
<dbReference type="KEGG" id="ache:ACHE_11659S"/>
<keyword evidence="8" id="KW-1185">Reference proteome</keyword>
<evidence type="ECO:0000256" key="4">
    <source>
        <dbReference type="ARBA" id="ARBA00023002"/>
    </source>
</evidence>
<proteinExistence type="inferred from homology"/>
<reference evidence="7" key="2">
    <citation type="submission" date="2021-02" db="EMBL/GenBank/DDBJ databases">
        <title>Aspergillus chevalieri M1 genome sequence.</title>
        <authorList>
            <person name="Kadooka C."/>
            <person name="Mori K."/>
            <person name="Futagami T."/>
        </authorList>
    </citation>
    <scope>NUCLEOTIDE SEQUENCE</scope>
    <source>
        <strain evidence="7">M1</strain>
    </source>
</reference>
<gene>
    <name evidence="7" type="ORF">ACHE_11659S</name>
</gene>
<organism evidence="7 8">
    <name type="scientific">Aspergillus chevalieri</name>
    <name type="common">Eurotium chevalieri</name>
    <dbReference type="NCBI Taxonomy" id="182096"/>
    <lineage>
        <taxon>Eukaryota</taxon>
        <taxon>Fungi</taxon>
        <taxon>Dikarya</taxon>
        <taxon>Ascomycota</taxon>
        <taxon>Pezizomycotina</taxon>
        <taxon>Eurotiomycetes</taxon>
        <taxon>Eurotiomycetidae</taxon>
        <taxon>Eurotiales</taxon>
        <taxon>Aspergillaceae</taxon>
        <taxon>Aspergillus</taxon>
        <taxon>Aspergillus subgen. Aspergillus</taxon>
    </lineage>
</organism>
<dbReference type="SUPFAM" id="SSF51735">
    <property type="entry name" value="NAD(P)-binding Rossmann-fold domains"/>
    <property type="match status" value="1"/>
</dbReference>
<comment type="cofactor">
    <cofactor evidence="1 5">
        <name>Zn(2+)</name>
        <dbReference type="ChEBI" id="CHEBI:29105"/>
    </cofactor>
</comment>
<dbReference type="Pfam" id="PF08240">
    <property type="entry name" value="ADH_N"/>
    <property type="match status" value="1"/>
</dbReference>
<dbReference type="CDD" id="cd05283">
    <property type="entry name" value="CAD1"/>
    <property type="match status" value="1"/>
</dbReference>
<dbReference type="PROSITE" id="PS00059">
    <property type="entry name" value="ADH_ZINC"/>
    <property type="match status" value="1"/>
</dbReference>
<evidence type="ECO:0000256" key="2">
    <source>
        <dbReference type="ARBA" id="ARBA00022723"/>
    </source>
</evidence>
<evidence type="ECO:0000256" key="3">
    <source>
        <dbReference type="ARBA" id="ARBA00022833"/>
    </source>
</evidence>
<name>A0A7R7ZKM7_ASPCH</name>
<dbReference type="EMBL" id="AP024416">
    <property type="protein sequence ID" value="BCR84257.1"/>
    <property type="molecule type" value="Genomic_DNA"/>
</dbReference>
<evidence type="ECO:0000313" key="7">
    <source>
        <dbReference type="EMBL" id="BCR84257.1"/>
    </source>
</evidence>
<evidence type="ECO:0000256" key="5">
    <source>
        <dbReference type="RuleBase" id="RU361277"/>
    </source>
</evidence>
<dbReference type="PANTHER" id="PTHR42683">
    <property type="entry name" value="ALDEHYDE REDUCTASE"/>
    <property type="match status" value="1"/>
</dbReference>
<reference evidence="7" key="1">
    <citation type="submission" date="2021-01" db="EMBL/GenBank/DDBJ databases">
        <authorList>
            <consortium name="Aspergillus chevalieri M1 genome sequencing consortium"/>
            <person name="Kazuki M."/>
            <person name="Futagami T."/>
        </authorList>
    </citation>
    <scope>NUCLEOTIDE SEQUENCE</scope>
    <source>
        <strain evidence="7">M1</strain>
    </source>
</reference>
<dbReference type="InterPro" id="IPR020843">
    <property type="entry name" value="ER"/>
</dbReference>
<dbReference type="InterPro" id="IPR011032">
    <property type="entry name" value="GroES-like_sf"/>
</dbReference>
<dbReference type="InterPro" id="IPR013149">
    <property type="entry name" value="ADH-like_C"/>
</dbReference>
<dbReference type="Gene3D" id="3.90.180.10">
    <property type="entry name" value="Medium-chain alcohol dehydrogenases, catalytic domain"/>
    <property type="match status" value="1"/>
</dbReference>
<dbReference type="FunFam" id="3.40.50.720:FF:000022">
    <property type="entry name" value="Cinnamyl alcohol dehydrogenase"/>
    <property type="match status" value="1"/>
</dbReference>
<keyword evidence="4" id="KW-0560">Oxidoreductase</keyword>
<dbReference type="InterPro" id="IPR013154">
    <property type="entry name" value="ADH-like_N"/>
</dbReference>
<dbReference type="RefSeq" id="XP_043132779.1">
    <property type="nucleotide sequence ID" value="XM_043276252.1"/>
</dbReference>
<dbReference type="SUPFAM" id="SSF50129">
    <property type="entry name" value="GroES-like"/>
    <property type="match status" value="1"/>
</dbReference>
<accession>A0A7R7ZKM7</accession>
<keyword evidence="2 5" id="KW-0479">Metal-binding</keyword>
<dbReference type="InterPro" id="IPR036291">
    <property type="entry name" value="NAD(P)-bd_dom_sf"/>
</dbReference>
<evidence type="ECO:0000313" key="8">
    <source>
        <dbReference type="Proteomes" id="UP000637239"/>
    </source>
</evidence>
<evidence type="ECO:0000256" key="1">
    <source>
        <dbReference type="ARBA" id="ARBA00001947"/>
    </source>
</evidence>
<protein>
    <recommendedName>
        <fullName evidence="6">Enoyl reductase (ER) domain-containing protein</fullName>
    </recommendedName>
</protein>
<dbReference type="InterPro" id="IPR047109">
    <property type="entry name" value="CAD-like"/>
</dbReference>
<dbReference type="InterPro" id="IPR002328">
    <property type="entry name" value="ADH_Zn_CS"/>
</dbReference>
<dbReference type="GeneID" id="66978616"/>
<dbReference type="Pfam" id="PF00107">
    <property type="entry name" value="ADH_zinc_N"/>
    <property type="match status" value="1"/>
</dbReference>